<comment type="subunit">
    <text evidence="7">Monomer.</text>
</comment>
<sequence>MSRYLIVGLGNPGAKYARTRHNIGFMALERLADRYAIGLSTQKFDGIYGMGRVADQDVVLLEPQTYMNRSGGSVLGVARFYKVSPENILVLHDEIDLDLGKLRLKDGGGHGGHNGLRDIASRMSTRDFKRVRLGIGRPEHGDVSDFVLGRFTGAEAPDVDDLIERACDATELFLAEGLQAAQNRFH</sequence>
<evidence type="ECO:0000313" key="10">
    <source>
        <dbReference type="EMBL" id="AWV89924.1"/>
    </source>
</evidence>
<evidence type="ECO:0000256" key="7">
    <source>
        <dbReference type="HAMAP-Rule" id="MF_00083"/>
    </source>
</evidence>
<evidence type="ECO:0000256" key="3">
    <source>
        <dbReference type="ARBA" id="ARBA00022801"/>
    </source>
</evidence>
<keyword evidence="7" id="KW-0963">Cytoplasm</keyword>
<protein>
    <recommendedName>
        <fullName evidence="6 7">Peptidyl-tRNA hydrolase</fullName>
        <shortName evidence="7">Pth</shortName>
        <ecNumber evidence="1 7">3.1.1.29</ecNumber>
    </recommendedName>
</protein>
<dbReference type="InterPro" id="IPR001328">
    <property type="entry name" value="Pept_tRNA_hydro"/>
</dbReference>
<dbReference type="Proteomes" id="UP000249799">
    <property type="component" value="Chromosome"/>
</dbReference>
<dbReference type="CDD" id="cd00462">
    <property type="entry name" value="PTH"/>
    <property type="match status" value="1"/>
</dbReference>
<evidence type="ECO:0000256" key="1">
    <source>
        <dbReference type="ARBA" id="ARBA00013260"/>
    </source>
</evidence>
<dbReference type="PROSITE" id="PS01195">
    <property type="entry name" value="PEPT_TRNA_HYDROL_1"/>
    <property type="match status" value="1"/>
</dbReference>
<comment type="similarity">
    <text evidence="5 7 9">Belongs to the PTH family.</text>
</comment>
<dbReference type="NCBIfam" id="TIGR00447">
    <property type="entry name" value="pth"/>
    <property type="match status" value="1"/>
</dbReference>
<feature type="binding site" evidence="7">
    <location>
        <position position="66"/>
    </location>
    <ligand>
        <name>tRNA</name>
        <dbReference type="ChEBI" id="CHEBI:17843"/>
    </ligand>
</feature>
<accession>A0A2Z4FMK8</accession>
<dbReference type="Gene3D" id="3.40.50.1470">
    <property type="entry name" value="Peptidyl-tRNA hydrolase"/>
    <property type="match status" value="1"/>
</dbReference>
<feature type="binding site" evidence="7">
    <location>
        <position position="114"/>
    </location>
    <ligand>
        <name>tRNA</name>
        <dbReference type="ChEBI" id="CHEBI:17843"/>
    </ligand>
</feature>
<dbReference type="GO" id="GO:0005737">
    <property type="term" value="C:cytoplasm"/>
    <property type="evidence" value="ECO:0007669"/>
    <property type="project" value="UniProtKB-SubCell"/>
</dbReference>
<dbReference type="GO" id="GO:0006515">
    <property type="term" value="P:protein quality control for misfolded or incompletely synthesized proteins"/>
    <property type="evidence" value="ECO:0007669"/>
    <property type="project" value="UniProtKB-UniRule"/>
</dbReference>
<comment type="catalytic activity">
    <reaction evidence="7 8">
        <text>an N-acyl-L-alpha-aminoacyl-tRNA + H2O = an N-acyl-L-amino acid + a tRNA + H(+)</text>
        <dbReference type="Rhea" id="RHEA:54448"/>
        <dbReference type="Rhea" id="RHEA-COMP:10123"/>
        <dbReference type="Rhea" id="RHEA-COMP:13883"/>
        <dbReference type="ChEBI" id="CHEBI:15377"/>
        <dbReference type="ChEBI" id="CHEBI:15378"/>
        <dbReference type="ChEBI" id="CHEBI:59874"/>
        <dbReference type="ChEBI" id="CHEBI:78442"/>
        <dbReference type="ChEBI" id="CHEBI:138191"/>
        <dbReference type="EC" id="3.1.1.29"/>
    </reaction>
</comment>
<dbReference type="EC" id="3.1.1.29" evidence="1 7"/>
<gene>
    <name evidence="7" type="primary">pth</name>
    <name evidence="10" type="ORF">DN745_11465</name>
</gene>
<dbReference type="GO" id="GO:0000049">
    <property type="term" value="F:tRNA binding"/>
    <property type="evidence" value="ECO:0007669"/>
    <property type="project" value="UniProtKB-UniRule"/>
</dbReference>
<feature type="site" description="Stabilizes the basic form of H active site to accept a proton" evidence="7">
    <location>
        <position position="93"/>
    </location>
</feature>
<comment type="subcellular location">
    <subcellularLocation>
        <location evidence="7">Cytoplasm</location>
    </subcellularLocation>
</comment>
<organism evidence="10 11">
    <name type="scientific">Bradymonas sediminis</name>
    <dbReference type="NCBI Taxonomy" id="1548548"/>
    <lineage>
        <taxon>Bacteria</taxon>
        <taxon>Deltaproteobacteria</taxon>
        <taxon>Bradymonadales</taxon>
        <taxon>Bradymonadaceae</taxon>
        <taxon>Bradymonas</taxon>
    </lineage>
</organism>
<feature type="binding site" evidence="7">
    <location>
        <position position="16"/>
    </location>
    <ligand>
        <name>tRNA</name>
        <dbReference type="ChEBI" id="CHEBI:17843"/>
    </ligand>
</feature>
<dbReference type="FunFam" id="3.40.50.1470:FF:000001">
    <property type="entry name" value="Peptidyl-tRNA hydrolase"/>
    <property type="match status" value="1"/>
</dbReference>
<dbReference type="InterPro" id="IPR018171">
    <property type="entry name" value="Pept_tRNA_hydro_CS"/>
</dbReference>
<dbReference type="PROSITE" id="PS01196">
    <property type="entry name" value="PEPT_TRNA_HYDROL_2"/>
    <property type="match status" value="1"/>
</dbReference>
<feature type="active site" description="Proton acceptor" evidence="7">
    <location>
        <position position="21"/>
    </location>
</feature>
<comment type="function">
    <text evidence="7">Hydrolyzes ribosome-free peptidyl-tRNAs (with 1 or more amino acids incorporated), which drop off the ribosome during protein synthesis, or as a result of ribosome stalling.</text>
</comment>
<proteinExistence type="inferred from homology"/>
<evidence type="ECO:0000256" key="2">
    <source>
        <dbReference type="ARBA" id="ARBA00022555"/>
    </source>
</evidence>
<dbReference type="PANTHER" id="PTHR17224:SF1">
    <property type="entry name" value="PEPTIDYL-TRNA HYDROLASE"/>
    <property type="match status" value="1"/>
</dbReference>
<feature type="binding site" evidence="7">
    <location>
        <position position="68"/>
    </location>
    <ligand>
        <name>tRNA</name>
        <dbReference type="ChEBI" id="CHEBI:17843"/>
    </ligand>
</feature>
<name>A0A2Z4FMK8_9DELT</name>
<keyword evidence="2 7" id="KW-0820">tRNA-binding</keyword>
<feature type="site" description="Discriminates between blocked and unblocked aminoacyl-tRNA" evidence="7">
    <location>
        <position position="11"/>
    </location>
</feature>
<dbReference type="EMBL" id="CP030032">
    <property type="protein sequence ID" value="AWV89924.1"/>
    <property type="molecule type" value="Genomic_DNA"/>
</dbReference>
<dbReference type="InterPro" id="IPR036416">
    <property type="entry name" value="Pept_tRNA_hydro_sf"/>
</dbReference>
<dbReference type="GO" id="GO:0072344">
    <property type="term" value="P:rescue of stalled ribosome"/>
    <property type="evidence" value="ECO:0007669"/>
    <property type="project" value="UniProtKB-UniRule"/>
</dbReference>
<evidence type="ECO:0000313" key="11">
    <source>
        <dbReference type="Proteomes" id="UP000249799"/>
    </source>
</evidence>
<evidence type="ECO:0000256" key="4">
    <source>
        <dbReference type="ARBA" id="ARBA00022884"/>
    </source>
</evidence>
<dbReference type="AlphaFoldDB" id="A0A2Z4FMK8"/>
<evidence type="ECO:0000256" key="5">
    <source>
        <dbReference type="ARBA" id="ARBA00038063"/>
    </source>
</evidence>
<dbReference type="HAMAP" id="MF_00083">
    <property type="entry name" value="Pept_tRNA_hydro_bact"/>
    <property type="match status" value="1"/>
</dbReference>
<evidence type="ECO:0000256" key="8">
    <source>
        <dbReference type="RuleBase" id="RU000673"/>
    </source>
</evidence>
<dbReference type="GO" id="GO:0004045">
    <property type="term" value="F:peptidyl-tRNA hydrolase activity"/>
    <property type="evidence" value="ECO:0007669"/>
    <property type="project" value="UniProtKB-UniRule"/>
</dbReference>
<dbReference type="KEGG" id="bsed:DN745_11465"/>
<keyword evidence="4 7" id="KW-0694">RNA-binding</keyword>
<keyword evidence="11" id="KW-1185">Reference proteome</keyword>
<comment type="function">
    <text evidence="7">Catalyzes the release of premature peptidyl moieties from peptidyl-tRNA molecules trapped in stalled 50S ribosomal subunits, and thus maintains levels of free tRNAs and 50S ribosomes.</text>
</comment>
<dbReference type="OrthoDB" id="9800507at2"/>
<keyword evidence="3 7" id="KW-0378">Hydrolase</keyword>
<evidence type="ECO:0000256" key="6">
    <source>
        <dbReference type="ARBA" id="ARBA00050038"/>
    </source>
</evidence>
<dbReference type="PANTHER" id="PTHR17224">
    <property type="entry name" value="PEPTIDYL-TRNA HYDROLASE"/>
    <property type="match status" value="1"/>
</dbReference>
<reference evidence="10 11" key="1">
    <citation type="submission" date="2018-06" db="EMBL/GenBank/DDBJ databases">
        <title>Lujinxingia sediminis gen. nov. sp. nov., a new facultative anaerobic member of the class Deltaproteobacteria, and proposal of Lujinxingaceae fam. nov.</title>
        <authorList>
            <person name="Guo L.-Y."/>
            <person name="Li C.-M."/>
            <person name="Wang S."/>
            <person name="Du Z.-J."/>
        </authorList>
    </citation>
    <scope>NUCLEOTIDE SEQUENCE [LARGE SCALE GENOMIC DNA]</scope>
    <source>
        <strain evidence="10 11">FA350</strain>
    </source>
</reference>
<dbReference type="SUPFAM" id="SSF53178">
    <property type="entry name" value="Peptidyl-tRNA hydrolase-like"/>
    <property type="match status" value="1"/>
</dbReference>
<dbReference type="Pfam" id="PF01195">
    <property type="entry name" value="Pept_tRNA_hydro"/>
    <property type="match status" value="1"/>
</dbReference>
<evidence type="ECO:0000256" key="9">
    <source>
        <dbReference type="RuleBase" id="RU004320"/>
    </source>
</evidence>